<evidence type="ECO:0000256" key="5">
    <source>
        <dbReference type="ARBA" id="ARBA00022741"/>
    </source>
</evidence>
<evidence type="ECO:0000256" key="11">
    <source>
        <dbReference type="HAMAP-Rule" id="MF_00276"/>
    </source>
</evidence>
<name>A0ABU0E9L2_9CELL</name>
<dbReference type="RefSeq" id="WP_307488811.1">
    <property type="nucleotide sequence ID" value="NZ_JAUSVB010000001.1"/>
</dbReference>
<evidence type="ECO:0000256" key="7">
    <source>
        <dbReference type="ARBA" id="ARBA00022958"/>
    </source>
</evidence>
<evidence type="ECO:0000313" key="12">
    <source>
        <dbReference type="EMBL" id="MDQ0371770.1"/>
    </source>
</evidence>
<dbReference type="Pfam" id="PF02669">
    <property type="entry name" value="KdpC"/>
    <property type="match status" value="1"/>
</dbReference>
<evidence type="ECO:0000313" key="13">
    <source>
        <dbReference type="Proteomes" id="UP001239626"/>
    </source>
</evidence>
<evidence type="ECO:0000256" key="6">
    <source>
        <dbReference type="ARBA" id="ARBA00022840"/>
    </source>
</evidence>
<dbReference type="NCBIfam" id="TIGR00681">
    <property type="entry name" value="kdpC"/>
    <property type="match status" value="1"/>
</dbReference>
<comment type="subcellular location">
    <subcellularLocation>
        <location evidence="11">Cell membrane</location>
        <topology evidence="11">Single-pass membrane protein</topology>
    </subcellularLocation>
</comment>
<evidence type="ECO:0000256" key="1">
    <source>
        <dbReference type="ARBA" id="ARBA00022448"/>
    </source>
</evidence>
<dbReference type="HAMAP" id="MF_00276">
    <property type="entry name" value="KdpC"/>
    <property type="match status" value="1"/>
</dbReference>
<keyword evidence="10 11" id="KW-0472">Membrane</keyword>
<evidence type="ECO:0000256" key="8">
    <source>
        <dbReference type="ARBA" id="ARBA00022989"/>
    </source>
</evidence>
<comment type="function">
    <text evidence="11">Part of the high-affinity ATP-driven potassium transport (or Kdp) system, which catalyzes the hydrolysis of ATP coupled with the electrogenic transport of potassium into the cytoplasm. This subunit acts as a catalytic chaperone that increases the ATP-binding affinity of the ATP-hydrolyzing subunit KdpB by the formation of a transient KdpB/KdpC/ATP ternary complex.</text>
</comment>
<comment type="similarity">
    <text evidence="11">Belongs to the KdpC family.</text>
</comment>
<sequence>MTITRQHYSSGSDTVAFARQTWAGLRVLLVLTVLLGFVYPLAVTGIAQVAFPWQANGSLVSSTGERVTSRDDAVGSLLIGQGFDGPEWFHPRPSAAGDGYDTLASAGSNLGPLNEDLLATVVERRTAVADAEGVEPQDVPVDALTASGSGLDPDISPEYAELQVARVARERGLSQDEVRALVEDATVGRDLGVLGEPRVNVLRLNLALQTMGT</sequence>
<dbReference type="PANTHER" id="PTHR30042">
    <property type="entry name" value="POTASSIUM-TRANSPORTING ATPASE C CHAIN"/>
    <property type="match status" value="1"/>
</dbReference>
<proteinExistence type="inferred from homology"/>
<keyword evidence="5 11" id="KW-0547">Nucleotide-binding</keyword>
<dbReference type="PIRSF" id="PIRSF001296">
    <property type="entry name" value="K_ATPase_KdpC"/>
    <property type="match status" value="1"/>
</dbReference>
<organism evidence="12 13">
    <name type="scientific">Cellulomonas humilata</name>
    <dbReference type="NCBI Taxonomy" id="144055"/>
    <lineage>
        <taxon>Bacteria</taxon>
        <taxon>Bacillati</taxon>
        <taxon>Actinomycetota</taxon>
        <taxon>Actinomycetes</taxon>
        <taxon>Micrococcales</taxon>
        <taxon>Cellulomonadaceae</taxon>
        <taxon>Cellulomonas</taxon>
    </lineage>
</organism>
<feature type="transmembrane region" description="Helical" evidence="11">
    <location>
        <begin position="27"/>
        <end position="51"/>
    </location>
</feature>
<comment type="caution">
    <text evidence="12">The sequence shown here is derived from an EMBL/GenBank/DDBJ whole genome shotgun (WGS) entry which is preliminary data.</text>
</comment>
<gene>
    <name evidence="11" type="primary">kdpC</name>
    <name evidence="12" type="ORF">J2X26_000067</name>
</gene>
<dbReference type="PANTHER" id="PTHR30042:SF2">
    <property type="entry name" value="POTASSIUM-TRANSPORTING ATPASE KDPC SUBUNIT"/>
    <property type="match status" value="1"/>
</dbReference>
<comment type="subunit">
    <text evidence="11">The system is composed of three essential subunits: KdpA, KdpB and KdpC.</text>
</comment>
<dbReference type="Proteomes" id="UP001239626">
    <property type="component" value="Unassembled WGS sequence"/>
</dbReference>
<keyword evidence="2 11" id="KW-1003">Cell membrane</keyword>
<evidence type="ECO:0000256" key="3">
    <source>
        <dbReference type="ARBA" id="ARBA00022538"/>
    </source>
</evidence>
<keyword evidence="3 11" id="KW-0633">Potassium transport</keyword>
<evidence type="ECO:0000256" key="9">
    <source>
        <dbReference type="ARBA" id="ARBA00023065"/>
    </source>
</evidence>
<reference evidence="12 13" key="1">
    <citation type="submission" date="2023-07" db="EMBL/GenBank/DDBJ databases">
        <title>Sorghum-associated microbial communities from plants grown in Nebraska, USA.</title>
        <authorList>
            <person name="Schachtman D."/>
        </authorList>
    </citation>
    <scope>NUCLEOTIDE SEQUENCE [LARGE SCALE GENOMIC DNA]</scope>
    <source>
        <strain evidence="12 13">BE332</strain>
    </source>
</reference>
<accession>A0ABU0E9L2</accession>
<keyword evidence="9 11" id="KW-0406">Ion transport</keyword>
<keyword evidence="8 11" id="KW-1133">Transmembrane helix</keyword>
<dbReference type="EMBL" id="JAUSVB010000001">
    <property type="protein sequence ID" value="MDQ0371770.1"/>
    <property type="molecule type" value="Genomic_DNA"/>
</dbReference>
<dbReference type="NCBIfam" id="NF001454">
    <property type="entry name" value="PRK00315.1"/>
    <property type="match status" value="1"/>
</dbReference>
<evidence type="ECO:0000256" key="2">
    <source>
        <dbReference type="ARBA" id="ARBA00022475"/>
    </source>
</evidence>
<keyword evidence="7 11" id="KW-0630">Potassium</keyword>
<keyword evidence="4 11" id="KW-0812">Transmembrane</keyword>
<keyword evidence="13" id="KW-1185">Reference proteome</keyword>
<protein>
    <recommendedName>
        <fullName evidence="11">Potassium-transporting ATPase KdpC subunit</fullName>
    </recommendedName>
    <alternativeName>
        <fullName evidence="11">ATP phosphohydrolase [potassium-transporting] C chain</fullName>
    </alternativeName>
    <alternativeName>
        <fullName evidence="11">Potassium-binding and translocating subunit C</fullName>
    </alternativeName>
    <alternativeName>
        <fullName evidence="11">Potassium-translocating ATPase C chain</fullName>
    </alternativeName>
</protein>
<evidence type="ECO:0000256" key="10">
    <source>
        <dbReference type="ARBA" id="ARBA00023136"/>
    </source>
</evidence>
<dbReference type="InterPro" id="IPR003820">
    <property type="entry name" value="KdpC"/>
</dbReference>
<evidence type="ECO:0000256" key="4">
    <source>
        <dbReference type="ARBA" id="ARBA00022692"/>
    </source>
</evidence>
<keyword evidence="1 11" id="KW-0813">Transport</keyword>
<keyword evidence="6 11" id="KW-0067">ATP-binding</keyword>